<organism evidence="5 6">
    <name type="scientific">Posidoniimonas corsicana</name>
    <dbReference type="NCBI Taxonomy" id="1938618"/>
    <lineage>
        <taxon>Bacteria</taxon>
        <taxon>Pseudomonadati</taxon>
        <taxon>Planctomycetota</taxon>
        <taxon>Planctomycetia</taxon>
        <taxon>Pirellulales</taxon>
        <taxon>Lacipirellulaceae</taxon>
        <taxon>Posidoniimonas</taxon>
    </lineage>
</organism>
<dbReference type="PANTHER" id="PTHR47514">
    <property type="entry name" value="TRANSKETOLASE N-TERMINAL SECTION-RELATED"/>
    <property type="match status" value="1"/>
</dbReference>
<keyword evidence="3" id="KW-0786">Thiamine pyrophosphate</keyword>
<dbReference type="CDD" id="cd02012">
    <property type="entry name" value="TPP_TK"/>
    <property type="match status" value="1"/>
</dbReference>
<evidence type="ECO:0000313" key="6">
    <source>
        <dbReference type="Proteomes" id="UP000316714"/>
    </source>
</evidence>
<comment type="similarity">
    <text evidence="2">Belongs to the transketolase family.</text>
</comment>
<dbReference type="Gene3D" id="3.40.50.970">
    <property type="match status" value="1"/>
</dbReference>
<gene>
    <name evidence="5" type="primary">fas2_2</name>
    <name evidence="5" type="ORF">KOR34_51030</name>
</gene>
<dbReference type="OrthoDB" id="8732661at2"/>
<dbReference type="SUPFAM" id="SSF52518">
    <property type="entry name" value="Thiamin diphosphate-binding fold (THDP-binding)"/>
    <property type="match status" value="1"/>
</dbReference>
<evidence type="ECO:0000256" key="1">
    <source>
        <dbReference type="ARBA" id="ARBA00001964"/>
    </source>
</evidence>
<accession>A0A5C5UWN9</accession>
<evidence type="ECO:0000256" key="2">
    <source>
        <dbReference type="ARBA" id="ARBA00007131"/>
    </source>
</evidence>
<dbReference type="PANTHER" id="PTHR47514:SF1">
    <property type="entry name" value="TRANSKETOLASE N-TERMINAL SECTION-RELATED"/>
    <property type="match status" value="1"/>
</dbReference>
<dbReference type="AlphaFoldDB" id="A0A5C5UWN9"/>
<proteinExistence type="inferred from homology"/>
<dbReference type="EMBL" id="SIHJ01000006">
    <property type="protein sequence ID" value="TWT29785.1"/>
    <property type="molecule type" value="Genomic_DNA"/>
</dbReference>
<dbReference type="Pfam" id="PF00456">
    <property type="entry name" value="Transketolase_N"/>
    <property type="match status" value="1"/>
</dbReference>
<evidence type="ECO:0000256" key="3">
    <source>
        <dbReference type="ARBA" id="ARBA00023052"/>
    </source>
</evidence>
<feature type="domain" description="Transketolase N-terminal" evidence="4">
    <location>
        <begin position="25"/>
        <end position="261"/>
    </location>
</feature>
<dbReference type="InterPro" id="IPR029061">
    <property type="entry name" value="THDP-binding"/>
</dbReference>
<dbReference type="RefSeq" id="WP_146568906.1">
    <property type="nucleotide sequence ID" value="NZ_SIHJ01000006.1"/>
</dbReference>
<sequence length="284" mass="30698">MPDRGPLTDDQLRRLSVRMRQDVLRYILSAGAGHTGGSLSCVDILNVLYNRVLRVSPETFGNPDRDRYVQSKGHSVEALYVVLAHAGFFPIEQLETLCQYNSPFVGHPTRKTPGIEMNTGGLGHGLPICTGMAIGGQRSGARYRVFTLMGDGELAEGSNWEAAMAAAHYKLDNLTAIIDHNSLQITGATRDVCSNEPLDEKFAAFGWAVVSIDGHDYGQLTDALSAPAEAGKPTCVIANTTKGRGVSFMEGDVAWHHGVPSQQQYDDAIAELQAAERELEEAAL</sequence>
<dbReference type="InterPro" id="IPR005474">
    <property type="entry name" value="Transketolase_N"/>
</dbReference>
<comment type="cofactor">
    <cofactor evidence="1">
        <name>thiamine diphosphate</name>
        <dbReference type="ChEBI" id="CHEBI:58937"/>
    </cofactor>
</comment>
<evidence type="ECO:0000259" key="4">
    <source>
        <dbReference type="Pfam" id="PF00456"/>
    </source>
</evidence>
<reference evidence="5 6" key="1">
    <citation type="submission" date="2019-02" db="EMBL/GenBank/DDBJ databases">
        <title>Deep-cultivation of Planctomycetes and their phenomic and genomic characterization uncovers novel biology.</title>
        <authorList>
            <person name="Wiegand S."/>
            <person name="Jogler M."/>
            <person name="Boedeker C."/>
            <person name="Pinto D."/>
            <person name="Vollmers J."/>
            <person name="Rivas-Marin E."/>
            <person name="Kohn T."/>
            <person name="Peeters S.H."/>
            <person name="Heuer A."/>
            <person name="Rast P."/>
            <person name="Oberbeckmann S."/>
            <person name="Bunk B."/>
            <person name="Jeske O."/>
            <person name="Meyerdierks A."/>
            <person name="Storesund J.E."/>
            <person name="Kallscheuer N."/>
            <person name="Luecker S."/>
            <person name="Lage O.M."/>
            <person name="Pohl T."/>
            <person name="Merkel B.J."/>
            <person name="Hornburger P."/>
            <person name="Mueller R.-W."/>
            <person name="Bruemmer F."/>
            <person name="Labrenz M."/>
            <person name="Spormann A.M."/>
            <person name="Op Den Camp H."/>
            <person name="Overmann J."/>
            <person name="Amann R."/>
            <person name="Jetten M.S.M."/>
            <person name="Mascher T."/>
            <person name="Medema M.H."/>
            <person name="Devos D.P."/>
            <person name="Kaster A.-K."/>
            <person name="Ovreas L."/>
            <person name="Rohde M."/>
            <person name="Galperin M.Y."/>
            <person name="Jogler C."/>
        </authorList>
    </citation>
    <scope>NUCLEOTIDE SEQUENCE [LARGE SCALE GENOMIC DNA]</scope>
    <source>
        <strain evidence="5 6">KOR34</strain>
    </source>
</reference>
<comment type="caution">
    <text evidence="5">The sequence shown here is derived from an EMBL/GenBank/DDBJ whole genome shotgun (WGS) entry which is preliminary data.</text>
</comment>
<dbReference type="Proteomes" id="UP000316714">
    <property type="component" value="Unassembled WGS sequence"/>
</dbReference>
<protein>
    <submittedName>
        <fullName evidence="5">Ferredoxin fas2</fullName>
    </submittedName>
</protein>
<keyword evidence="6" id="KW-1185">Reference proteome</keyword>
<evidence type="ECO:0000313" key="5">
    <source>
        <dbReference type="EMBL" id="TWT29785.1"/>
    </source>
</evidence>
<name>A0A5C5UWN9_9BACT</name>